<dbReference type="PATRIC" id="fig|1110509.7.peg.2202"/>
<keyword evidence="3" id="KW-1185">Reference proteome</keyword>
<dbReference type="Pfam" id="PF13527">
    <property type="entry name" value="Acetyltransf_9"/>
    <property type="match status" value="1"/>
</dbReference>
<gene>
    <name evidence="2" type="ordered locus">Mhar_1985</name>
</gene>
<sequence>MMDIKNCEVIDSMNSKYRIRRAESPDDAGKLRHHFDRIFLPEEVGEFAETVFSHLPGMKNERWFIAVEEETGEIASAFALIPWTWEMAGIRLKVAEMGIVGTGEGHRNRGLMRLLYREFEATLAEEGFDLAVVQGIPGFYRRFGYYYSIPLEPHIDIPLHLVPYSTGEGDEDGGAYDFRLAEEGDIPFLLGEDEGYRRSNFISVFRDGAHWKYLLTYSPKIACGSEFWIMEGREREERCYFRISRQGFGAGLIVSEVSEGISDDALTNLFAFCKKMCAERNKPYIRLNLAVESTAAKTAISFGASVGRPYAWQIKIPDRGRFLGKIAPVLEARLKKSSLAGFTGTLRLDLYCEQIDLCWSEGRLESVTSGRGGECEKAFFIPEDLFAPLVLGHRTWRELQDIRPDLFPAMMYVGPGVDSASDKTVRLIDALFPAERSWVYEQY</sequence>
<evidence type="ECO:0000259" key="1">
    <source>
        <dbReference type="PROSITE" id="PS51186"/>
    </source>
</evidence>
<accession>G7WR38</accession>
<protein>
    <submittedName>
        <fullName evidence="2">GCN5-related N-acetyltransferase</fullName>
    </submittedName>
</protein>
<dbReference type="InterPro" id="IPR000182">
    <property type="entry name" value="GNAT_dom"/>
</dbReference>
<dbReference type="SUPFAM" id="SSF55729">
    <property type="entry name" value="Acyl-CoA N-acyltransferases (Nat)"/>
    <property type="match status" value="1"/>
</dbReference>
<feature type="domain" description="N-acetyltransferase" evidence="1">
    <location>
        <begin position="17"/>
        <end position="168"/>
    </location>
</feature>
<dbReference type="GO" id="GO:0016747">
    <property type="term" value="F:acyltransferase activity, transferring groups other than amino-acyl groups"/>
    <property type="evidence" value="ECO:0007669"/>
    <property type="project" value="InterPro"/>
</dbReference>
<organism evidence="2 3">
    <name type="scientific">Methanothrix harundinacea (strain 6Ac)</name>
    <name type="common">Methanosaeta harundinacea</name>
    <dbReference type="NCBI Taxonomy" id="1110509"/>
    <lineage>
        <taxon>Archaea</taxon>
        <taxon>Methanobacteriati</taxon>
        <taxon>Methanobacteriota</taxon>
        <taxon>Stenosarchaea group</taxon>
        <taxon>Methanomicrobia</taxon>
        <taxon>Methanotrichales</taxon>
        <taxon>Methanotrichaceae</taxon>
        <taxon>Methanothrix</taxon>
    </lineage>
</organism>
<dbReference type="STRING" id="1110509.Mhar_1985"/>
<dbReference type="EMBL" id="CP003117">
    <property type="protein sequence ID" value="AET65341.1"/>
    <property type="molecule type" value="Genomic_DNA"/>
</dbReference>
<dbReference type="HOGENOM" id="CLU_626832_0_0_2"/>
<evidence type="ECO:0000313" key="2">
    <source>
        <dbReference type="EMBL" id="AET65341.1"/>
    </source>
</evidence>
<dbReference type="InterPro" id="IPR016181">
    <property type="entry name" value="Acyl_CoA_acyltransferase"/>
</dbReference>
<keyword evidence="2" id="KW-0808">Transferase</keyword>
<dbReference type="Proteomes" id="UP000005877">
    <property type="component" value="Chromosome"/>
</dbReference>
<proteinExistence type="predicted"/>
<evidence type="ECO:0000313" key="3">
    <source>
        <dbReference type="Proteomes" id="UP000005877"/>
    </source>
</evidence>
<reference evidence="2 3" key="1">
    <citation type="journal article" date="2012" name="PLoS ONE">
        <title>The genome characteristics and predicted function of methyl-group oxidation pathway in the obligate aceticlastic methanogens, Methanosaeta spp.</title>
        <authorList>
            <person name="Zhu J."/>
            <person name="Zheng H."/>
            <person name="Ai G."/>
            <person name="Zhang G."/>
            <person name="Liu D."/>
            <person name="Liu X."/>
            <person name="Dong X."/>
        </authorList>
    </citation>
    <scope>NUCLEOTIDE SEQUENCE [LARGE SCALE GENOMIC DNA]</scope>
    <source>
        <strain evidence="2 3">6Ac</strain>
    </source>
</reference>
<dbReference type="AlphaFoldDB" id="G7WR38"/>
<dbReference type="Gene3D" id="3.40.630.30">
    <property type="match status" value="1"/>
</dbReference>
<name>G7WR38_METH6</name>
<dbReference type="KEGG" id="mhi:Mhar_1985"/>
<dbReference type="PROSITE" id="PS51186">
    <property type="entry name" value="GNAT"/>
    <property type="match status" value="1"/>
</dbReference>